<evidence type="ECO:0000313" key="2">
    <source>
        <dbReference type="Proteomes" id="UP001237843"/>
    </source>
</evidence>
<dbReference type="EMBL" id="JAQTJH010000037">
    <property type="protein sequence ID" value="MDK2063295.1"/>
    <property type="molecule type" value="Genomic_DNA"/>
</dbReference>
<comment type="caution">
    <text evidence="1">The sequence shown here is derived from an EMBL/GenBank/DDBJ whole genome shotgun (WGS) entry which is preliminary data.</text>
</comment>
<proteinExistence type="predicted"/>
<protein>
    <submittedName>
        <fullName evidence="1">DNA polymerase IV</fullName>
    </submittedName>
</protein>
<feature type="non-terminal residue" evidence="1">
    <location>
        <position position="1"/>
    </location>
</feature>
<sequence length="133" mass="15928">IIDRNEIYRRVMILARYLSYTITKLNLNPTTFYFKIRYEYGIKNSQSITENRLFNEKFLIDLAKFMIKKLDTRLNYKIHYIAISASNFASDHNIKTFCLIDYKKDLKYKALNENLLKVRDKYGIDIVKYASEA</sequence>
<dbReference type="Proteomes" id="UP001237843">
    <property type="component" value="Unassembled WGS sequence"/>
</dbReference>
<reference evidence="1" key="2">
    <citation type="submission" date="2023-02" db="EMBL/GenBank/DDBJ databases">
        <authorList>
            <person name="Concha-Toloza M."/>
            <person name="Lopez-Cantillo M."/>
            <person name="Molina-Mora J."/>
            <person name="Collado L."/>
        </authorList>
    </citation>
    <scope>NUCLEOTIDE SEQUENCE</scope>
    <source>
        <strain evidence="1">FR1p273A</strain>
    </source>
</reference>
<evidence type="ECO:0000313" key="1">
    <source>
        <dbReference type="EMBL" id="MDK2063295.1"/>
    </source>
</evidence>
<gene>
    <name evidence="1" type="ORF">PT520_12300</name>
</gene>
<accession>A0AAW6VT51</accession>
<dbReference type="AlphaFoldDB" id="A0AAW6VT51"/>
<reference evidence="1" key="1">
    <citation type="journal article" date="2023" name="Antibiotics">
        <title>Genomic Characterization of Antibiotic-Resistant Campylobacterales Isolated from Chilean Poultry Meat.</title>
        <authorList>
            <person name="Concha-Toloza M."/>
            <person name="Lopez-Cantillo M."/>
            <person name="Molina-Mora J.A."/>
            <person name="Collado L."/>
        </authorList>
    </citation>
    <scope>NUCLEOTIDE SEQUENCE</scope>
    <source>
        <strain evidence="1">FR1p273A</strain>
    </source>
</reference>
<organism evidence="1 2">
    <name type="scientific">Aliarcobacter butzleri</name>
    <dbReference type="NCBI Taxonomy" id="28197"/>
    <lineage>
        <taxon>Bacteria</taxon>
        <taxon>Pseudomonadati</taxon>
        <taxon>Campylobacterota</taxon>
        <taxon>Epsilonproteobacteria</taxon>
        <taxon>Campylobacterales</taxon>
        <taxon>Arcobacteraceae</taxon>
        <taxon>Aliarcobacter</taxon>
    </lineage>
</organism>
<name>A0AAW6VT51_9BACT</name>